<sequence>MISRERTVTFLWRCSGCPAVYDAESLAALLDDGTSKACFCGGRLVEGFGPAPKREPEDGTDALVHYRAAVLLRGL</sequence>
<proteinExistence type="predicted"/>
<gene>
    <name evidence="1" type="ORF">AVDCRST_MAG55-589</name>
</gene>
<dbReference type="AlphaFoldDB" id="A0A6J4NWR4"/>
<accession>A0A6J4NWR4</accession>
<name>A0A6J4NWR4_9ACTN</name>
<reference evidence="1" key="1">
    <citation type="submission" date="2020-02" db="EMBL/GenBank/DDBJ databases">
        <authorList>
            <person name="Meier V. D."/>
        </authorList>
    </citation>
    <scope>NUCLEOTIDE SEQUENCE</scope>
    <source>
        <strain evidence="1">AVDCRST_MAG55</strain>
    </source>
</reference>
<dbReference type="EMBL" id="CADCUZ010000026">
    <property type="protein sequence ID" value="CAA9399984.1"/>
    <property type="molecule type" value="Genomic_DNA"/>
</dbReference>
<protein>
    <submittedName>
        <fullName evidence="1">Uncharacterized protein</fullName>
    </submittedName>
</protein>
<organism evidence="1">
    <name type="scientific">uncultured Rubrobacteraceae bacterium</name>
    <dbReference type="NCBI Taxonomy" id="349277"/>
    <lineage>
        <taxon>Bacteria</taxon>
        <taxon>Bacillati</taxon>
        <taxon>Actinomycetota</taxon>
        <taxon>Rubrobacteria</taxon>
        <taxon>Rubrobacterales</taxon>
        <taxon>Rubrobacteraceae</taxon>
        <taxon>environmental samples</taxon>
    </lineage>
</organism>
<evidence type="ECO:0000313" key="1">
    <source>
        <dbReference type="EMBL" id="CAA9399984.1"/>
    </source>
</evidence>